<accession>A0AAJ7W0K2</accession>
<evidence type="ECO:0000256" key="7">
    <source>
        <dbReference type="ARBA" id="ARBA00022889"/>
    </source>
</evidence>
<dbReference type="GO" id="GO:0030424">
    <property type="term" value="C:axon"/>
    <property type="evidence" value="ECO:0007669"/>
    <property type="project" value="TreeGrafter"/>
</dbReference>
<dbReference type="SMART" id="SM00409">
    <property type="entry name" value="IG"/>
    <property type="match status" value="5"/>
</dbReference>
<name>A0AAJ7W0K2_CEPCN</name>
<evidence type="ECO:0000256" key="10">
    <source>
        <dbReference type="ARBA" id="ARBA00023157"/>
    </source>
</evidence>
<evidence type="ECO:0000256" key="2">
    <source>
        <dbReference type="ARBA" id="ARBA00004236"/>
    </source>
</evidence>
<comment type="subcellular location">
    <subcellularLocation>
        <location evidence="2">Cell membrane</location>
    </subcellularLocation>
    <subcellularLocation>
        <location evidence="1">Membrane</location>
        <topology evidence="1">Single-pass membrane protein</topology>
    </subcellularLocation>
</comment>
<dbReference type="InterPro" id="IPR007110">
    <property type="entry name" value="Ig-like_dom"/>
</dbReference>
<dbReference type="SMART" id="SM00408">
    <property type="entry name" value="IGc2"/>
    <property type="match status" value="5"/>
</dbReference>
<keyword evidence="7" id="KW-0130">Cell adhesion</keyword>
<keyword evidence="5" id="KW-0732">Signal</keyword>
<dbReference type="PANTHER" id="PTHR10075">
    <property type="entry name" value="BASIGIN RELATED"/>
    <property type="match status" value="1"/>
</dbReference>
<dbReference type="GeneID" id="107267134"/>
<evidence type="ECO:0000256" key="6">
    <source>
        <dbReference type="ARBA" id="ARBA00022737"/>
    </source>
</evidence>
<evidence type="ECO:0000259" key="14">
    <source>
        <dbReference type="PROSITE" id="PS50835"/>
    </source>
</evidence>
<dbReference type="Gene3D" id="2.60.40.10">
    <property type="entry name" value="Immunoglobulins"/>
    <property type="match status" value="6"/>
</dbReference>
<dbReference type="InterPro" id="IPR003599">
    <property type="entry name" value="Ig_sub"/>
</dbReference>
<feature type="domain" description="Ig-like" evidence="14">
    <location>
        <begin position="286"/>
        <end position="369"/>
    </location>
</feature>
<feature type="region of interest" description="Disordered" evidence="13">
    <location>
        <begin position="443"/>
        <end position="475"/>
    </location>
</feature>
<keyword evidence="11" id="KW-0325">Glycoprotein</keyword>
<dbReference type="GO" id="GO:0098632">
    <property type="term" value="F:cell-cell adhesion mediator activity"/>
    <property type="evidence" value="ECO:0007669"/>
    <property type="project" value="TreeGrafter"/>
</dbReference>
<dbReference type="Pfam" id="PF13927">
    <property type="entry name" value="Ig_3"/>
    <property type="match status" value="3"/>
</dbReference>
<protein>
    <submittedName>
        <fullName evidence="16">Down syndrome cell adhesion molecule-like protein Dscam2 isoform X1</fullName>
    </submittedName>
</protein>
<evidence type="ECO:0000256" key="1">
    <source>
        <dbReference type="ARBA" id="ARBA00004167"/>
    </source>
</evidence>
<evidence type="ECO:0000256" key="13">
    <source>
        <dbReference type="SAM" id="MobiDB-lite"/>
    </source>
</evidence>
<dbReference type="GO" id="GO:0007156">
    <property type="term" value="P:homophilic cell adhesion via plasma membrane adhesion molecules"/>
    <property type="evidence" value="ECO:0007669"/>
    <property type="project" value="TreeGrafter"/>
</dbReference>
<dbReference type="RefSeq" id="XP_024940113.1">
    <property type="nucleotide sequence ID" value="XM_025084345.1"/>
</dbReference>
<sequence>MPPILNEKLVYMTSRLEEIVVIPCVAYANPRPSNRWYYKRNQRDEPLDDTSGHFLMRDGSLIIQGVQESDAGSYICTASNSEGNDTLEVRLTVSAPLSVHIQPAMQTVDLGKPAYLTCSASGFPQAALYWLKDGQPLRTGARVRSVSRGQISVTSVAREDRGMYQCFVRNEHEMAQGIAELRLGEISPQLVYRFIEQTMQPGPSVSLKCSAAGNPTPQISWLLDGFPLPQNDRLLIGQYVTVYGDVISHVNVSSVKPEDGGEYECMASSRAGEARHSARLNIYGIPYVRPMAPISAVAGKQLRIKCPVAGYPIESIVWEKDGVRLPTNMRQRVANGTLYIDTVQKSADQGTYTCTAKNKHNFTSHRAVDVRVLVPPKITPFSFARDLNVGDRTSIQCVVVTGDLPLTFTWLKDNVPIEASSSDEVVASASGTIVAVSKTDDRRQIAPRGGGAGAGAGVGGGGGTTGTNGRLEKTPRKSITVRQYDAFNSALSIGKIAPAHNGTYTCRVANGAASVAHSALLHVNVPPRWTVEPIDQTAIVGHGVSIACQAEGFPIPTISWKQSIGKFPRKRRKRCVLPRRM</sequence>
<dbReference type="PANTHER" id="PTHR10075:SF14">
    <property type="entry name" value="CELL ADHESION MOLECULE DSCAM2-RELATED"/>
    <property type="match status" value="1"/>
</dbReference>
<organism evidence="15 16">
    <name type="scientific">Cephus cinctus</name>
    <name type="common">Wheat stem sawfly</name>
    <dbReference type="NCBI Taxonomy" id="211228"/>
    <lineage>
        <taxon>Eukaryota</taxon>
        <taxon>Metazoa</taxon>
        <taxon>Ecdysozoa</taxon>
        <taxon>Arthropoda</taxon>
        <taxon>Hexapoda</taxon>
        <taxon>Insecta</taxon>
        <taxon>Pterygota</taxon>
        <taxon>Neoptera</taxon>
        <taxon>Endopterygota</taxon>
        <taxon>Hymenoptera</taxon>
        <taxon>Cephoidea</taxon>
        <taxon>Cephidae</taxon>
        <taxon>Cephus</taxon>
    </lineage>
</organism>
<dbReference type="Proteomes" id="UP000694920">
    <property type="component" value="Unplaced"/>
</dbReference>
<evidence type="ECO:0000313" key="15">
    <source>
        <dbReference type="Proteomes" id="UP000694920"/>
    </source>
</evidence>
<dbReference type="FunFam" id="2.60.40.10:FF:000005">
    <property type="entry name" value="Neuronal cell adhesion molecule"/>
    <property type="match status" value="1"/>
</dbReference>
<evidence type="ECO:0000256" key="9">
    <source>
        <dbReference type="ARBA" id="ARBA00023136"/>
    </source>
</evidence>
<feature type="domain" description="Ig-like" evidence="14">
    <location>
        <begin position="527"/>
        <end position="560"/>
    </location>
</feature>
<evidence type="ECO:0000256" key="4">
    <source>
        <dbReference type="ARBA" id="ARBA00022692"/>
    </source>
</evidence>
<gene>
    <name evidence="16" type="primary">LOC107267134</name>
</gene>
<feature type="compositionally biased region" description="Gly residues" evidence="13">
    <location>
        <begin position="448"/>
        <end position="466"/>
    </location>
</feature>
<dbReference type="SUPFAM" id="SSF48726">
    <property type="entry name" value="Immunoglobulin"/>
    <property type="match status" value="6"/>
</dbReference>
<dbReference type="InterPro" id="IPR003598">
    <property type="entry name" value="Ig_sub2"/>
</dbReference>
<dbReference type="CDD" id="cd20958">
    <property type="entry name" value="IgI_5_Dscam"/>
    <property type="match status" value="1"/>
</dbReference>
<keyword evidence="12" id="KW-0393">Immunoglobulin domain</keyword>
<dbReference type="GO" id="GO:0007411">
    <property type="term" value="P:axon guidance"/>
    <property type="evidence" value="ECO:0007669"/>
    <property type="project" value="TreeGrafter"/>
</dbReference>
<evidence type="ECO:0000256" key="3">
    <source>
        <dbReference type="ARBA" id="ARBA00022475"/>
    </source>
</evidence>
<dbReference type="PROSITE" id="PS50835">
    <property type="entry name" value="IG_LIKE"/>
    <property type="match status" value="6"/>
</dbReference>
<feature type="domain" description="Ig-like" evidence="14">
    <location>
        <begin position="96"/>
        <end position="182"/>
    </location>
</feature>
<dbReference type="GO" id="GO:0070593">
    <property type="term" value="P:dendrite self-avoidance"/>
    <property type="evidence" value="ECO:0007669"/>
    <property type="project" value="TreeGrafter"/>
</dbReference>
<reference evidence="16" key="1">
    <citation type="submission" date="2025-08" db="UniProtKB">
        <authorList>
            <consortium name="RefSeq"/>
        </authorList>
    </citation>
    <scope>IDENTIFICATION</scope>
</reference>
<dbReference type="AlphaFoldDB" id="A0AAJ7W0K2"/>
<evidence type="ECO:0000256" key="5">
    <source>
        <dbReference type="ARBA" id="ARBA00022729"/>
    </source>
</evidence>
<dbReference type="GO" id="GO:0005886">
    <property type="term" value="C:plasma membrane"/>
    <property type="evidence" value="ECO:0007669"/>
    <property type="project" value="UniProtKB-SubCell"/>
</dbReference>
<feature type="domain" description="Ig-like" evidence="14">
    <location>
        <begin position="188"/>
        <end position="281"/>
    </location>
</feature>
<dbReference type="InterPro" id="IPR036179">
    <property type="entry name" value="Ig-like_dom_sf"/>
</dbReference>
<keyword evidence="3" id="KW-1003">Cell membrane</keyword>
<evidence type="ECO:0000256" key="11">
    <source>
        <dbReference type="ARBA" id="ARBA00023180"/>
    </source>
</evidence>
<keyword evidence="9" id="KW-0472">Membrane</keyword>
<keyword evidence="4" id="KW-0812">Transmembrane</keyword>
<keyword evidence="15" id="KW-1185">Reference proteome</keyword>
<proteinExistence type="predicted"/>
<feature type="domain" description="Ig-like" evidence="14">
    <location>
        <begin position="376"/>
        <end position="522"/>
    </location>
</feature>
<feature type="domain" description="Ig-like" evidence="14">
    <location>
        <begin position="2"/>
        <end position="92"/>
    </location>
</feature>
<dbReference type="InterPro" id="IPR013098">
    <property type="entry name" value="Ig_I-set"/>
</dbReference>
<keyword evidence="8" id="KW-1133">Transmembrane helix</keyword>
<dbReference type="Pfam" id="PF07679">
    <property type="entry name" value="I-set"/>
    <property type="match status" value="1"/>
</dbReference>
<keyword evidence="10" id="KW-1015">Disulfide bond</keyword>
<dbReference type="InterPro" id="IPR013783">
    <property type="entry name" value="Ig-like_fold"/>
</dbReference>
<evidence type="ECO:0000256" key="12">
    <source>
        <dbReference type="ARBA" id="ARBA00023319"/>
    </source>
</evidence>
<evidence type="ECO:0000313" key="16">
    <source>
        <dbReference type="RefSeq" id="XP_024940113.1"/>
    </source>
</evidence>
<dbReference type="FunFam" id="2.60.40.10:FF:000017">
    <property type="entry name" value="Down syndrome cell adhesion molecule b"/>
    <property type="match status" value="1"/>
</dbReference>
<evidence type="ECO:0000256" key="8">
    <source>
        <dbReference type="ARBA" id="ARBA00022989"/>
    </source>
</evidence>
<dbReference type="CDD" id="cd20956">
    <property type="entry name" value="IgI_4_Dscam"/>
    <property type="match status" value="1"/>
</dbReference>
<keyword evidence="6" id="KW-0677">Repeat</keyword>